<dbReference type="OrthoDB" id="5296at2759"/>
<dbReference type="Pfam" id="PF00106">
    <property type="entry name" value="adh_short"/>
    <property type="match status" value="1"/>
</dbReference>
<dbReference type="AlphaFoldDB" id="A0A0D2EZK9"/>
<keyword evidence="5" id="KW-1185">Reference proteome</keyword>
<keyword evidence="2" id="KW-0521">NADP</keyword>
<protein>
    <recommendedName>
        <fullName evidence="6">3-hydroxybutyrate dehydrogenase</fullName>
    </recommendedName>
</protein>
<dbReference type="InterPro" id="IPR036291">
    <property type="entry name" value="NAD(P)-bd_dom_sf"/>
</dbReference>
<dbReference type="InterPro" id="IPR020904">
    <property type="entry name" value="Sc_DH/Rdtase_CS"/>
</dbReference>
<proteinExistence type="inferred from homology"/>
<dbReference type="PROSITE" id="PS00061">
    <property type="entry name" value="ADH_SHORT"/>
    <property type="match status" value="1"/>
</dbReference>
<dbReference type="PANTHER" id="PTHR44229:SF4">
    <property type="entry name" value="15-HYDROXYPROSTAGLANDIN DEHYDROGENASE [NAD(+)]"/>
    <property type="match status" value="1"/>
</dbReference>
<name>A0A0D2EZK9_9EURO</name>
<dbReference type="PANTHER" id="PTHR44229">
    <property type="entry name" value="15-HYDROXYPROSTAGLANDIN DEHYDROGENASE [NAD(+)]"/>
    <property type="match status" value="1"/>
</dbReference>
<dbReference type="PRINTS" id="PR00081">
    <property type="entry name" value="GDHRDH"/>
</dbReference>
<comment type="similarity">
    <text evidence="1">Belongs to the short-chain dehydrogenases/reductases (SDR) family.</text>
</comment>
<sequence length="305" mass="32588">MEHLADKVAVVTGGGSGINLAFVKLLHNAGCKVLIADLGLHADAKKWLEALGPKSDAIAFQQTDVTDWSQLERMFNVCQEKFGAVPDIVVPGAGIYEPSSNTFWDDVDRDSHYKVLDVNLVHPIKASRLAIRHMVEAGKGGAIIHTSSIAAQRSSIVTPLYTASKHGISSFVRGMAPLEELAGIRVAGVAPGTVGSPLFTDHPEASKFLDMEKDFLLPPEEIAKAMFALLTDRKYKSGTILEVCDIGNWREVSLLNDPGPRGPATLTSKKHEAIKSILPFLSKDGKVVATAATGSSDGPVKVVTD</sequence>
<dbReference type="GO" id="GO:0016616">
    <property type="term" value="F:oxidoreductase activity, acting on the CH-OH group of donors, NAD or NADP as acceptor"/>
    <property type="evidence" value="ECO:0007669"/>
    <property type="project" value="TreeGrafter"/>
</dbReference>
<evidence type="ECO:0008006" key="6">
    <source>
        <dbReference type="Google" id="ProtNLM"/>
    </source>
</evidence>
<reference evidence="4 5" key="1">
    <citation type="submission" date="2015-01" db="EMBL/GenBank/DDBJ databases">
        <title>The Genome Sequence of Exophiala xenobiotica CBS118157.</title>
        <authorList>
            <consortium name="The Broad Institute Genomics Platform"/>
            <person name="Cuomo C."/>
            <person name="de Hoog S."/>
            <person name="Gorbushina A."/>
            <person name="Stielow B."/>
            <person name="Teixiera M."/>
            <person name="Abouelleil A."/>
            <person name="Chapman S.B."/>
            <person name="Priest M."/>
            <person name="Young S.K."/>
            <person name="Wortman J."/>
            <person name="Nusbaum C."/>
            <person name="Birren B."/>
        </authorList>
    </citation>
    <scope>NUCLEOTIDE SEQUENCE [LARGE SCALE GENOMIC DNA]</scope>
    <source>
        <strain evidence="4 5">CBS 118157</strain>
    </source>
</reference>
<dbReference type="Gene3D" id="3.40.50.720">
    <property type="entry name" value="NAD(P)-binding Rossmann-like Domain"/>
    <property type="match status" value="1"/>
</dbReference>
<dbReference type="InterPro" id="IPR002347">
    <property type="entry name" value="SDR_fam"/>
</dbReference>
<evidence type="ECO:0000313" key="4">
    <source>
        <dbReference type="EMBL" id="KIW53179.1"/>
    </source>
</evidence>
<evidence type="ECO:0000256" key="3">
    <source>
        <dbReference type="ARBA" id="ARBA00023002"/>
    </source>
</evidence>
<dbReference type="SUPFAM" id="SSF51735">
    <property type="entry name" value="NAD(P)-binding Rossmann-fold domains"/>
    <property type="match status" value="1"/>
</dbReference>
<dbReference type="STRING" id="348802.A0A0D2EZK9"/>
<dbReference type="EMBL" id="KN847321">
    <property type="protein sequence ID" value="KIW53179.1"/>
    <property type="molecule type" value="Genomic_DNA"/>
</dbReference>
<evidence type="ECO:0000256" key="1">
    <source>
        <dbReference type="ARBA" id="ARBA00006484"/>
    </source>
</evidence>
<dbReference type="HOGENOM" id="CLU_010194_13_2_1"/>
<evidence type="ECO:0000313" key="5">
    <source>
        <dbReference type="Proteomes" id="UP000054342"/>
    </source>
</evidence>
<keyword evidence="3" id="KW-0560">Oxidoreductase</keyword>
<accession>A0A0D2EZK9</accession>
<dbReference type="GO" id="GO:0005737">
    <property type="term" value="C:cytoplasm"/>
    <property type="evidence" value="ECO:0007669"/>
    <property type="project" value="TreeGrafter"/>
</dbReference>
<organism evidence="4 5">
    <name type="scientific">Exophiala xenobiotica</name>
    <dbReference type="NCBI Taxonomy" id="348802"/>
    <lineage>
        <taxon>Eukaryota</taxon>
        <taxon>Fungi</taxon>
        <taxon>Dikarya</taxon>
        <taxon>Ascomycota</taxon>
        <taxon>Pezizomycotina</taxon>
        <taxon>Eurotiomycetes</taxon>
        <taxon>Chaetothyriomycetidae</taxon>
        <taxon>Chaetothyriales</taxon>
        <taxon>Herpotrichiellaceae</taxon>
        <taxon>Exophiala</taxon>
    </lineage>
</organism>
<dbReference type="Proteomes" id="UP000054342">
    <property type="component" value="Unassembled WGS sequence"/>
</dbReference>
<gene>
    <name evidence="4" type="ORF">PV05_08771</name>
</gene>
<dbReference type="RefSeq" id="XP_013313763.1">
    <property type="nucleotide sequence ID" value="XM_013458309.1"/>
</dbReference>
<dbReference type="GeneID" id="25330679"/>
<evidence type="ECO:0000256" key="2">
    <source>
        <dbReference type="ARBA" id="ARBA00022857"/>
    </source>
</evidence>